<reference evidence="1 2" key="1">
    <citation type="submission" date="2018-11" db="EMBL/GenBank/DDBJ databases">
        <title>Genomic Encyclopedia of Type Strains, Phase IV (KMG-IV): sequencing the most valuable type-strain genomes for metagenomic binning, comparative biology and taxonomic classification.</title>
        <authorList>
            <person name="Goeker M."/>
        </authorList>
    </citation>
    <scope>NUCLEOTIDE SEQUENCE [LARGE SCALE GENOMIC DNA]</scope>
    <source>
        <strain evidence="1 2">DSM 25797</strain>
    </source>
</reference>
<accession>A0ABX9XSX8</accession>
<keyword evidence="2" id="KW-1185">Reference proteome</keyword>
<evidence type="ECO:0000313" key="1">
    <source>
        <dbReference type="EMBL" id="RPE96290.1"/>
    </source>
</evidence>
<dbReference type="Pfam" id="PF10122">
    <property type="entry name" value="Zn_ribbon_Com"/>
    <property type="match status" value="1"/>
</dbReference>
<organism evidence="1 2">
    <name type="scientific">Frederiksenia canicola</name>
    <dbReference type="NCBI Taxonomy" id="123824"/>
    <lineage>
        <taxon>Bacteria</taxon>
        <taxon>Pseudomonadati</taxon>
        <taxon>Pseudomonadota</taxon>
        <taxon>Gammaproteobacteria</taxon>
        <taxon>Pasteurellales</taxon>
        <taxon>Pasteurellaceae</taxon>
        <taxon>Frederiksenia</taxon>
    </lineage>
</organism>
<comment type="caution">
    <text evidence="1">The sequence shown here is derived from an EMBL/GenBank/DDBJ whole genome shotgun (WGS) entry which is preliminary data.</text>
</comment>
<dbReference type="InterPro" id="IPR019294">
    <property type="entry name" value="Translation_reg_Com"/>
</dbReference>
<proteinExistence type="predicted"/>
<evidence type="ECO:0000313" key="2">
    <source>
        <dbReference type="Proteomes" id="UP000276901"/>
    </source>
</evidence>
<protein>
    <submittedName>
        <fullName evidence="1">Mu-like prophage protein Com</fullName>
    </submittedName>
</protein>
<dbReference type="Proteomes" id="UP000276901">
    <property type="component" value="Unassembled WGS sequence"/>
</dbReference>
<sequence length="49" mass="5687">MQSSINFTCGNRSMQHKEFRCRCCNKLLAKGSATHLEIKCVRCKIINHF</sequence>
<gene>
    <name evidence="1" type="ORF">EDC49_0679</name>
</gene>
<dbReference type="EMBL" id="RKQT01000001">
    <property type="protein sequence ID" value="RPE96290.1"/>
    <property type="molecule type" value="Genomic_DNA"/>
</dbReference>
<name>A0ABX9XSX8_9PAST</name>